<comment type="caution">
    <text evidence="2">The sequence shown here is derived from an EMBL/GenBank/DDBJ whole genome shotgun (WGS) entry which is preliminary data.</text>
</comment>
<feature type="compositionally biased region" description="Basic and acidic residues" evidence="1">
    <location>
        <begin position="62"/>
        <end position="71"/>
    </location>
</feature>
<dbReference type="Proteomes" id="UP001626550">
    <property type="component" value="Unassembled WGS sequence"/>
</dbReference>
<protein>
    <submittedName>
        <fullName evidence="2">Uncharacterized protein</fullName>
    </submittedName>
</protein>
<evidence type="ECO:0000313" key="2">
    <source>
        <dbReference type="EMBL" id="KAL3319563.1"/>
    </source>
</evidence>
<feature type="region of interest" description="Disordered" evidence="1">
    <location>
        <begin position="54"/>
        <end position="87"/>
    </location>
</feature>
<organism evidence="2 3">
    <name type="scientific">Cichlidogyrus casuarinus</name>
    <dbReference type="NCBI Taxonomy" id="1844966"/>
    <lineage>
        <taxon>Eukaryota</taxon>
        <taxon>Metazoa</taxon>
        <taxon>Spiralia</taxon>
        <taxon>Lophotrochozoa</taxon>
        <taxon>Platyhelminthes</taxon>
        <taxon>Monogenea</taxon>
        <taxon>Monopisthocotylea</taxon>
        <taxon>Dactylogyridea</taxon>
        <taxon>Ancyrocephalidae</taxon>
        <taxon>Cichlidogyrus</taxon>
    </lineage>
</organism>
<dbReference type="AlphaFoldDB" id="A0ABD2QJ43"/>
<reference evidence="2 3" key="1">
    <citation type="submission" date="2024-11" db="EMBL/GenBank/DDBJ databases">
        <title>Adaptive evolution of stress response genes in parasites aligns with host niche diversity.</title>
        <authorList>
            <person name="Hahn C."/>
            <person name="Resl P."/>
        </authorList>
    </citation>
    <scope>NUCLEOTIDE SEQUENCE [LARGE SCALE GENOMIC DNA]</scope>
    <source>
        <strain evidence="2">EGGRZ-B1_66</strain>
        <tissue evidence="2">Body</tissue>
    </source>
</reference>
<evidence type="ECO:0000313" key="3">
    <source>
        <dbReference type="Proteomes" id="UP001626550"/>
    </source>
</evidence>
<gene>
    <name evidence="2" type="ORF">Ciccas_001772</name>
</gene>
<accession>A0ABD2QJ43</accession>
<name>A0ABD2QJ43_9PLAT</name>
<keyword evidence="3" id="KW-1185">Reference proteome</keyword>
<proteinExistence type="predicted"/>
<dbReference type="EMBL" id="JBJKFK010000125">
    <property type="protein sequence ID" value="KAL3319563.1"/>
    <property type="molecule type" value="Genomic_DNA"/>
</dbReference>
<feature type="region of interest" description="Disordered" evidence="1">
    <location>
        <begin position="1"/>
        <end position="29"/>
    </location>
</feature>
<sequence>MPLFGRNNGMARASDWMRKSSTDLTQDGEVRRESVFDALKHDLDFLARSIQGKKRSRSVHSTKTDWDRIPEEQETNLDPVGSSKPDGLVAVQSQEVPNGHERLEDLLNYHKIKNISQGLKPDMLHTVTGIYKDKESGATMYFRVKSFFSSNKRKNASDPHAVSQK</sequence>
<evidence type="ECO:0000256" key="1">
    <source>
        <dbReference type="SAM" id="MobiDB-lite"/>
    </source>
</evidence>